<proteinExistence type="predicted"/>
<evidence type="ECO:0000313" key="2">
    <source>
        <dbReference type="EMBL" id="KAG1897560.1"/>
    </source>
</evidence>
<gene>
    <name evidence="2" type="ORF">F5891DRAFT_982534</name>
</gene>
<dbReference type="AlphaFoldDB" id="A0AAD4E0Z8"/>
<dbReference type="RefSeq" id="XP_041223136.1">
    <property type="nucleotide sequence ID" value="XM_041377217.1"/>
</dbReference>
<dbReference type="GeneID" id="64671515"/>
<accession>A0AAD4E0Z8</accession>
<feature type="compositionally biased region" description="Polar residues" evidence="1">
    <location>
        <begin position="170"/>
        <end position="186"/>
    </location>
</feature>
<organism evidence="2 3">
    <name type="scientific">Suillus fuscotomentosus</name>
    <dbReference type="NCBI Taxonomy" id="1912939"/>
    <lineage>
        <taxon>Eukaryota</taxon>
        <taxon>Fungi</taxon>
        <taxon>Dikarya</taxon>
        <taxon>Basidiomycota</taxon>
        <taxon>Agaricomycotina</taxon>
        <taxon>Agaricomycetes</taxon>
        <taxon>Agaricomycetidae</taxon>
        <taxon>Boletales</taxon>
        <taxon>Suillineae</taxon>
        <taxon>Suillaceae</taxon>
        <taxon>Suillus</taxon>
    </lineage>
</organism>
<evidence type="ECO:0000313" key="3">
    <source>
        <dbReference type="Proteomes" id="UP001195769"/>
    </source>
</evidence>
<name>A0AAD4E0Z8_9AGAM</name>
<feature type="region of interest" description="Disordered" evidence="1">
    <location>
        <begin position="73"/>
        <end position="117"/>
    </location>
</feature>
<dbReference type="Proteomes" id="UP001195769">
    <property type="component" value="Unassembled WGS sequence"/>
</dbReference>
<reference evidence="2" key="1">
    <citation type="journal article" date="2020" name="New Phytol.">
        <title>Comparative genomics reveals dynamic genome evolution in host specialist ectomycorrhizal fungi.</title>
        <authorList>
            <person name="Lofgren L.A."/>
            <person name="Nguyen N.H."/>
            <person name="Vilgalys R."/>
            <person name="Ruytinx J."/>
            <person name="Liao H.L."/>
            <person name="Branco S."/>
            <person name="Kuo A."/>
            <person name="LaButti K."/>
            <person name="Lipzen A."/>
            <person name="Andreopoulos W."/>
            <person name="Pangilinan J."/>
            <person name="Riley R."/>
            <person name="Hundley H."/>
            <person name="Na H."/>
            <person name="Barry K."/>
            <person name="Grigoriev I.V."/>
            <person name="Stajich J.E."/>
            <person name="Kennedy P.G."/>
        </authorList>
    </citation>
    <scope>NUCLEOTIDE SEQUENCE</scope>
    <source>
        <strain evidence="2">FC203</strain>
    </source>
</reference>
<feature type="compositionally biased region" description="Polar residues" evidence="1">
    <location>
        <begin position="89"/>
        <end position="104"/>
    </location>
</feature>
<feature type="region of interest" description="Disordered" evidence="1">
    <location>
        <begin position="146"/>
        <end position="205"/>
    </location>
</feature>
<dbReference type="EMBL" id="JABBWK010000045">
    <property type="protein sequence ID" value="KAG1897560.1"/>
    <property type="molecule type" value="Genomic_DNA"/>
</dbReference>
<protein>
    <submittedName>
        <fullName evidence="2">Uncharacterized protein</fullName>
    </submittedName>
</protein>
<comment type="caution">
    <text evidence="2">The sequence shown here is derived from an EMBL/GenBank/DDBJ whole genome shotgun (WGS) entry which is preliminary data.</text>
</comment>
<sequence>MSYHHDVDHPLADITFISTPPGLASTWSQPSGSFKPSEDMPIIMMAHGQPDSGILVLRLSDSESTVMFLQVDSSESDWPAGEPEVQVEPPSSLTSAITMSPSQRSGRKGAFAINGDSDCQADLSPELHTITSTTTSMTHLPQTQAALPSLSGTSESRSHHDDAAAAVQRSKAQSRCSAASLNVATQKDQDSEVDPPPVTVSQSPSSVPAVKRVMIRREKTGTDWQSVFDIIKLDMVMIILMILKELETRESVTIEKPEWRDTVDISDITKGLRDSDVSEIIHQWPHSAPAASTSKSTFMIEQIARYYHDKFT</sequence>
<keyword evidence="3" id="KW-1185">Reference proteome</keyword>
<evidence type="ECO:0000256" key="1">
    <source>
        <dbReference type="SAM" id="MobiDB-lite"/>
    </source>
</evidence>